<comment type="similarity">
    <text evidence="1">Belongs to the syntaxin family.</text>
</comment>
<dbReference type="EMBL" id="JBBWWQ010000010">
    <property type="protein sequence ID" value="KAK8936687.1"/>
    <property type="molecule type" value="Genomic_DNA"/>
</dbReference>
<evidence type="ECO:0000313" key="6">
    <source>
        <dbReference type="Proteomes" id="UP001418222"/>
    </source>
</evidence>
<feature type="transmembrane region" description="Helical" evidence="3">
    <location>
        <begin position="126"/>
        <end position="154"/>
    </location>
</feature>
<keyword evidence="3" id="KW-1133">Transmembrane helix</keyword>
<feature type="domain" description="T-SNARE coiled-coil homology" evidence="4">
    <location>
        <begin position="28"/>
        <end position="81"/>
    </location>
</feature>
<dbReference type="AlphaFoldDB" id="A0AAP0G4L2"/>
<name>A0AAP0G4L2_9ASPA</name>
<dbReference type="InterPro" id="IPR006011">
    <property type="entry name" value="Syntaxin_N"/>
</dbReference>
<keyword evidence="6" id="KW-1185">Reference proteome</keyword>
<evidence type="ECO:0000313" key="5">
    <source>
        <dbReference type="EMBL" id="KAK8936687.1"/>
    </source>
</evidence>
<keyword evidence="2" id="KW-0653">Protein transport</keyword>
<keyword evidence="3" id="KW-0812">Transmembrane</keyword>
<dbReference type="GO" id="GO:0016020">
    <property type="term" value="C:membrane"/>
    <property type="evidence" value="ECO:0007669"/>
    <property type="project" value="InterPro"/>
</dbReference>
<organism evidence="5 6">
    <name type="scientific">Platanthera zijinensis</name>
    <dbReference type="NCBI Taxonomy" id="2320716"/>
    <lineage>
        <taxon>Eukaryota</taxon>
        <taxon>Viridiplantae</taxon>
        <taxon>Streptophyta</taxon>
        <taxon>Embryophyta</taxon>
        <taxon>Tracheophyta</taxon>
        <taxon>Spermatophyta</taxon>
        <taxon>Magnoliopsida</taxon>
        <taxon>Liliopsida</taxon>
        <taxon>Asparagales</taxon>
        <taxon>Orchidaceae</taxon>
        <taxon>Orchidoideae</taxon>
        <taxon>Orchideae</taxon>
        <taxon>Orchidinae</taxon>
        <taxon>Platanthera</taxon>
    </lineage>
</organism>
<evidence type="ECO:0000256" key="3">
    <source>
        <dbReference type="SAM" id="Phobius"/>
    </source>
</evidence>
<dbReference type="GO" id="GO:0005484">
    <property type="term" value="F:SNAP receptor activity"/>
    <property type="evidence" value="ECO:0007669"/>
    <property type="project" value="InterPro"/>
</dbReference>
<evidence type="ECO:0000256" key="1">
    <source>
        <dbReference type="ARBA" id="ARBA00009063"/>
    </source>
</evidence>
<comment type="caution">
    <text evidence="5">The sequence shown here is derived from an EMBL/GenBank/DDBJ whole genome shotgun (WGS) entry which is preliminary data.</text>
</comment>
<dbReference type="InterPro" id="IPR000727">
    <property type="entry name" value="T_SNARE_dom"/>
</dbReference>
<keyword evidence="3" id="KW-0472">Membrane</keyword>
<dbReference type="Pfam" id="PF00804">
    <property type="entry name" value="Syntaxin"/>
    <property type="match status" value="1"/>
</dbReference>
<dbReference type="SUPFAM" id="SSF47661">
    <property type="entry name" value="t-snare proteins"/>
    <property type="match status" value="1"/>
</dbReference>
<dbReference type="GO" id="GO:0016192">
    <property type="term" value="P:vesicle-mediated transport"/>
    <property type="evidence" value="ECO:0007669"/>
    <property type="project" value="InterPro"/>
</dbReference>
<proteinExistence type="inferred from homology"/>
<dbReference type="Gene3D" id="1.20.5.110">
    <property type="match status" value="1"/>
</dbReference>
<evidence type="ECO:0000259" key="4">
    <source>
        <dbReference type="PROSITE" id="PS50192"/>
    </source>
</evidence>
<evidence type="ECO:0000256" key="2">
    <source>
        <dbReference type="ARBA" id="ARBA00022927"/>
    </source>
</evidence>
<dbReference type="InterPro" id="IPR010989">
    <property type="entry name" value="SNARE"/>
</dbReference>
<dbReference type="Proteomes" id="UP001418222">
    <property type="component" value="Unassembled WGS sequence"/>
</dbReference>
<dbReference type="PROSITE" id="PS00914">
    <property type="entry name" value="SYNTAXIN"/>
    <property type="match status" value="1"/>
</dbReference>
<keyword evidence="2" id="KW-0813">Transport</keyword>
<dbReference type="InterPro" id="IPR006012">
    <property type="entry name" value="Syntaxin/epimorphin_CS"/>
</dbReference>
<accession>A0AAP0G4L2</accession>
<protein>
    <submittedName>
        <fullName evidence="5">Syntaxin-related protein KNOLLE</fullName>
    </submittedName>
</protein>
<dbReference type="CDD" id="cd15848">
    <property type="entry name" value="SNARE_syntaxin1-like"/>
    <property type="match status" value="1"/>
</dbReference>
<dbReference type="PROSITE" id="PS50192">
    <property type="entry name" value="T_SNARE"/>
    <property type="match status" value="1"/>
</dbReference>
<dbReference type="GO" id="GO:0006886">
    <property type="term" value="P:intracellular protein transport"/>
    <property type="evidence" value="ECO:0007669"/>
    <property type="project" value="InterPro"/>
</dbReference>
<reference evidence="5 6" key="1">
    <citation type="journal article" date="2022" name="Nat. Plants">
        <title>Genomes of leafy and leafless Platanthera orchids illuminate the evolution of mycoheterotrophy.</title>
        <authorList>
            <person name="Li M.H."/>
            <person name="Liu K.W."/>
            <person name="Li Z."/>
            <person name="Lu H.C."/>
            <person name="Ye Q.L."/>
            <person name="Zhang D."/>
            <person name="Wang J.Y."/>
            <person name="Li Y.F."/>
            <person name="Zhong Z.M."/>
            <person name="Liu X."/>
            <person name="Yu X."/>
            <person name="Liu D.K."/>
            <person name="Tu X.D."/>
            <person name="Liu B."/>
            <person name="Hao Y."/>
            <person name="Liao X.Y."/>
            <person name="Jiang Y.T."/>
            <person name="Sun W.H."/>
            <person name="Chen J."/>
            <person name="Chen Y.Q."/>
            <person name="Ai Y."/>
            <person name="Zhai J.W."/>
            <person name="Wu S.S."/>
            <person name="Zhou Z."/>
            <person name="Hsiao Y.Y."/>
            <person name="Wu W.L."/>
            <person name="Chen Y.Y."/>
            <person name="Lin Y.F."/>
            <person name="Hsu J.L."/>
            <person name="Li C.Y."/>
            <person name="Wang Z.W."/>
            <person name="Zhao X."/>
            <person name="Zhong W.Y."/>
            <person name="Ma X.K."/>
            <person name="Ma L."/>
            <person name="Huang J."/>
            <person name="Chen G.Z."/>
            <person name="Huang M.Z."/>
            <person name="Huang L."/>
            <person name="Peng D.H."/>
            <person name="Luo Y.B."/>
            <person name="Zou S.Q."/>
            <person name="Chen S.P."/>
            <person name="Lan S."/>
            <person name="Tsai W.C."/>
            <person name="Van de Peer Y."/>
            <person name="Liu Z.J."/>
        </authorList>
    </citation>
    <scope>NUCLEOTIDE SEQUENCE [LARGE SCALE GENOMIC DNA]</scope>
    <source>
        <strain evidence="5">Lor287</strain>
    </source>
</reference>
<sequence length="156" mass="18174">MMTDYRHEVERRYFVKIGEVPSEEVVEKMISERKSDVAKVVERSLLELHQVFLDMAIIVEAQVDKMDDIEHHVISAAHYIKAWIQGTEFSKDIPMERPEMVSHRHHSPPCANHASCNLCCNQPKKVMIFDVYICCRILCFPLLFFSLLVVVLCVRN</sequence>
<gene>
    <name evidence="5" type="primary">KN</name>
    <name evidence="5" type="ORF">KSP39_PZI012753</name>
</gene>